<dbReference type="PANTHER" id="PTHR35841">
    <property type="entry name" value="PHOSPHONATES-BINDING PERIPLASMIC PROTEIN"/>
    <property type="match status" value="1"/>
</dbReference>
<proteinExistence type="predicted"/>
<evidence type="ECO:0000313" key="1">
    <source>
        <dbReference type="EMBL" id="CAD7405342.1"/>
    </source>
</evidence>
<sequence>MPPIPTPPRDHSCSVPSGSPECIVSRLIGSSTGCSFRKVTARLGERASERLKYKIEHIGCNERWPEWRALDPVQSSLQALGHIIMCWFIEFPALIPSSSPPYPKKFRPNELDIETTCSPAQSDELPTPQVHLAPTLTSLKAAIWSRRLPSSSRGNTCLVTSYNLVKMPLGKPKLRLVTYMCPSHPVELYELVLQYLEEQVECEATLMYESRSAGPLPDRVDPFTSDTVDIAFLSSSAYTKLLDTKNAFTELLPVTPVFSHPKNKLEEKGYYSDIIIHIDGSKHIQEFLDLRGTRWAYSNEDSLSASTAILKKLKEQGENSSFFGDKLRSGSHLNSVQMVLTKQAEASAVDANTLAYNKKYLQDGGKDVIVLESIGPLPPYPIVVNKRLSDAYAVSFQKSVGHHSRQSDLSTGSAHMGLYKTFRVYPHKIHVAQQLLPGELERCQTYCHWFMESVTPDVKELDDWYWSDKAQTLVSISEGSSKSHWNASELMEVGSERIGAEIGRREHTPVKDTD</sequence>
<dbReference type="EMBL" id="OC319426">
    <property type="protein sequence ID" value="CAD7405342.1"/>
    <property type="molecule type" value="Genomic_DNA"/>
</dbReference>
<reference evidence="1" key="1">
    <citation type="submission" date="2020-11" db="EMBL/GenBank/DDBJ databases">
        <authorList>
            <person name="Tran Van P."/>
        </authorList>
    </citation>
    <scope>NUCLEOTIDE SEQUENCE</scope>
</reference>
<dbReference type="AlphaFoldDB" id="A0A7R9CZH7"/>
<gene>
    <name evidence="1" type="ORF">TCEB3V08_LOCUS7940</name>
</gene>
<dbReference type="Pfam" id="PF12974">
    <property type="entry name" value="Phosphonate-bd"/>
    <property type="match status" value="1"/>
</dbReference>
<dbReference type="Gene3D" id="3.40.190.10">
    <property type="entry name" value="Periplasmic binding protein-like II"/>
    <property type="match status" value="2"/>
</dbReference>
<name>A0A7R9CZH7_TIMCR</name>
<dbReference type="SUPFAM" id="SSF53850">
    <property type="entry name" value="Periplasmic binding protein-like II"/>
    <property type="match status" value="1"/>
</dbReference>
<protein>
    <submittedName>
        <fullName evidence="1">Uncharacterized protein</fullName>
    </submittedName>
</protein>
<accession>A0A7R9CZH7</accession>
<dbReference type="PANTHER" id="PTHR35841:SF1">
    <property type="entry name" value="PHOSPHONATES-BINDING PERIPLASMIC PROTEIN"/>
    <property type="match status" value="1"/>
</dbReference>
<organism evidence="1">
    <name type="scientific">Timema cristinae</name>
    <name type="common">Walking stick</name>
    <dbReference type="NCBI Taxonomy" id="61476"/>
    <lineage>
        <taxon>Eukaryota</taxon>
        <taxon>Metazoa</taxon>
        <taxon>Ecdysozoa</taxon>
        <taxon>Arthropoda</taxon>
        <taxon>Hexapoda</taxon>
        <taxon>Insecta</taxon>
        <taxon>Pterygota</taxon>
        <taxon>Neoptera</taxon>
        <taxon>Polyneoptera</taxon>
        <taxon>Phasmatodea</taxon>
        <taxon>Timematodea</taxon>
        <taxon>Timematoidea</taxon>
        <taxon>Timematidae</taxon>
        <taxon>Timema</taxon>
    </lineage>
</organism>